<evidence type="ECO:0000256" key="3">
    <source>
        <dbReference type="ARBA" id="ARBA00022490"/>
    </source>
</evidence>
<keyword evidence="5 6" id="KW-0119">Carbohydrate metabolism</keyword>
<dbReference type="GO" id="GO:0048029">
    <property type="term" value="F:monosaccharide binding"/>
    <property type="evidence" value="ECO:0007669"/>
    <property type="project" value="InterPro"/>
</dbReference>
<dbReference type="AlphaFoldDB" id="A0A242A9U7"/>
<dbReference type="STRING" id="1834191.A5886_002823"/>
<name>A0A242A9U7_9ENTE</name>
<evidence type="ECO:0000313" key="8">
    <source>
        <dbReference type="Proteomes" id="UP000195043"/>
    </source>
</evidence>
<dbReference type="GO" id="GO:0062193">
    <property type="term" value="F:D-ribose pyranase activity"/>
    <property type="evidence" value="ECO:0007669"/>
    <property type="project" value="UniProtKB-EC"/>
</dbReference>
<dbReference type="HAMAP" id="MF_01661">
    <property type="entry name" value="D_rib_pyranase"/>
    <property type="match status" value="1"/>
</dbReference>
<reference evidence="7 8" key="1">
    <citation type="submission" date="2017-05" db="EMBL/GenBank/DDBJ databases">
        <title>The Genome Sequence of Enterococcus sp. 8G7_MSG3316.</title>
        <authorList>
            <consortium name="The Broad Institute Genomics Platform"/>
            <consortium name="The Broad Institute Genomic Center for Infectious Diseases"/>
            <person name="Earl A."/>
            <person name="Manson A."/>
            <person name="Schwartman J."/>
            <person name="Gilmore M."/>
            <person name="Abouelleil A."/>
            <person name="Cao P."/>
            <person name="Chapman S."/>
            <person name="Cusick C."/>
            <person name="Shea T."/>
            <person name="Young S."/>
            <person name="Neafsey D."/>
            <person name="Nusbaum C."/>
            <person name="Birren B."/>
        </authorList>
    </citation>
    <scope>NUCLEOTIDE SEQUENCE [LARGE SCALE GENOMIC DNA]</scope>
    <source>
        <strain evidence="7 8">8G7_MSG3316</strain>
    </source>
</reference>
<gene>
    <name evidence="6" type="primary">rbsD</name>
    <name evidence="7" type="ORF">A5886_002823</name>
</gene>
<comment type="similarity">
    <text evidence="6">Belongs to the RbsD / FucU family. RbsD subfamily.</text>
</comment>
<feature type="active site" description="Proton donor" evidence="6">
    <location>
        <position position="20"/>
    </location>
</feature>
<sequence length="131" mass="14493">MKKHGILNSDIDKVLADLGHTDQITVGDLGLPIPEGVKKIDVALTIGTPSFKEVLSLINDEMAIESIVLAEEIKEQNATQLQYINEQFPDISVHYVTHEEFKKMTSKSKAIIRTGEATPYSNIILQSAVIF</sequence>
<organism evidence="7 8">
    <name type="scientific">Candidatus Enterococcus testudinis</name>
    <dbReference type="NCBI Taxonomy" id="1834191"/>
    <lineage>
        <taxon>Bacteria</taxon>
        <taxon>Bacillati</taxon>
        <taxon>Bacillota</taxon>
        <taxon>Bacilli</taxon>
        <taxon>Lactobacillales</taxon>
        <taxon>Enterococcaceae</taxon>
        <taxon>Enterococcus</taxon>
    </lineage>
</organism>
<dbReference type="NCBIfam" id="NF008761">
    <property type="entry name" value="PRK11797.1"/>
    <property type="match status" value="1"/>
</dbReference>
<evidence type="ECO:0000256" key="6">
    <source>
        <dbReference type="HAMAP-Rule" id="MF_01661"/>
    </source>
</evidence>
<comment type="subunit">
    <text evidence="6">Homodecamer.</text>
</comment>
<dbReference type="GO" id="GO:0016872">
    <property type="term" value="F:intramolecular lyase activity"/>
    <property type="evidence" value="ECO:0007669"/>
    <property type="project" value="UniProtKB-UniRule"/>
</dbReference>
<evidence type="ECO:0000256" key="5">
    <source>
        <dbReference type="ARBA" id="ARBA00023277"/>
    </source>
</evidence>
<comment type="catalytic activity">
    <reaction evidence="1 6">
        <text>beta-D-ribopyranose = beta-D-ribofuranose</text>
        <dbReference type="Rhea" id="RHEA:25432"/>
        <dbReference type="ChEBI" id="CHEBI:27476"/>
        <dbReference type="ChEBI" id="CHEBI:47002"/>
        <dbReference type="EC" id="5.4.99.62"/>
    </reaction>
</comment>
<comment type="subcellular location">
    <subcellularLocation>
        <location evidence="6">Cytoplasm</location>
    </subcellularLocation>
</comment>
<dbReference type="Proteomes" id="UP000195043">
    <property type="component" value="Unassembled WGS sequence"/>
</dbReference>
<dbReference type="EMBL" id="NGKU01000001">
    <property type="protein sequence ID" value="OTN77722.1"/>
    <property type="molecule type" value="Genomic_DNA"/>
</dbReference>
<evidence type="ECO:0000256" key="1">
    <source>
        <dbReference type="ARBA" id="ARBA00000223"/>
    </source>
</evidence>
<feature type="binding site" evidence="6">
    <location>
        <begin position="120"/>
        <end position="122"/>
    </location>
    <ligand>
        <name>substrate</name>
    </ligand>
</feature>
<dbReference type="RefSeq" id="WP_086275717.1">
    <property type="nucleotide sequence ID" value="NZ_NGKU01000001.1"/>
</dbReference>
<dbReference type="EC" id="5.4.99.62" evidence="2 6"/>
<keyword evidence="4 6" id="KW-0413">Isomerase</keyword>
<dbReference type="InterPro" id="IPR007721">
    <property type="entry name" value="RbsD_FucU"/>
</dbReference>
<dbReference type="UniPathway" id="UPA00916">
    <property type="reaction ID" value="UER00888"/>
</dbReference>
<protein>
    <recommendedName>
        <fullName evidence="2 6">D-ribose pyranase</fullName>
        <ecNumber evidence="2 6">5.4.99.62</ecNumber>
    </recommendedName>
</protein>
<dbReference type="PANTHER" id="PTHR37831:SF1">
    <property type="entry name" value="D-RIBOSE PYRANASE"/>
    <property type="match status" value="1"/>
</dbReference>
<dbReference type="InterPro" id="IPR023750">
    <property type="entry name" value="RbsD-like_sf"/>
</dbReference>
<feature type="binding site" evidence="6">
    <location>
        <position position="28"/>
    </location>
    <ligand>
        <name>substrate</name>
    </ligand>
</feature>
<comment type="caution">
    <text evidence="7">The sequence shown here is derived from an EMBL/GenBank/DDBJ whole genome shotgun (WGS) entry which is preliminary data.</text>
</comment>
<comment type="pathway">
    <text evidence="6">Carbohydrate metabolism; D-ribose degradation; D-ribose 5-phosphate from beta-D-ribopyranose: step 1/2.</text>
</comment>
<comment type="function">
    <text evidence="6">Catalyzes the interconversion of beta-pyran and beta-furan forms of D-ribose.</text>
</comment>
<keyword evidence="3 6" id="KW-0963">Cytoplasm</keyword>
<dbReference type="OrthoDB" id="9805009at2"/>
<dbReference type="SUPFAM" id="SSF102546">
    <property type="entry name" value="RbsD-like"/>
    <property type="match status" value="1"/>
</dbReference>
<dbReference type="Pfam" id="PF05025">
    <property type="entry name" value="RbsD_FucU"/>
    <property type="match status" value="1"/>
</dbReference>
<evidence type="ECO:0000313" key="7">
    <source>
        <dbReference type="EMBL" id="OTN77722.1"/>
    </source>
</evidence>
<feature type="binding site" evidence="6">
    <location>
        <position position="98"/>
    </location>
    <ligand>
        <name>substrate</name>
    </ligand>
</feature>
<evidence type="ECO:0000256" key="4">
    <source>
        <dbReference type="ARBA" id="ARBA00023235"/>
    </source>
</evidence>
<dbReference type="InterPro" id="IPR023064">
    <property type="entry name" value="D-ribose_pyranase"/>
</dbReference>
<dbReference type="PANTHER" id="PTHR37831">
    <property type="entry name" value="D-RIBOSE PYRANASE"/>
    <property type="match status" value="1"/>
</dbReference>
<keyword evidence="8" id="KW-1185">Reference proteome</keyword>
<dbReference type="GO" id="GO:0019303">
    <property type="term" value="P:D-ribose catabolic process"/>
    <property type="evidence" value="ECO:0007669"/>
    <property type="project" value="UniProtKB-UniRule"/>
</dbReference>
<dbReference type="Gene3D" id="3.40.1650.10">
    <property type="entry name" value="RbsD-like domain"/>
    <property type="match status" value="1"/>
</dbReference>
<accession>A0A242A9U7</accession>
<proteinExistence type="inferred from homology"/>
<dbReference type="GO" id="GO:0005829">
    <property type="term" value="C:cytosol"/>
    <property type="evidence" value="ECO:0007669"/>
    <property type="project" value="TreeGrafter"/>
</dbReference>
<evidence type="ECO:0000256" key="2">
    <source>
        <dbReference type="ARBA" id="ARBA00012862"/>
    </source>
</evidence>